<reference evidence="2" key="1">
    <citation type="journal article" date="2019" name="Int. J. Syst. Evol. Microbiol.">
        <title>The Global Catalogue of Microorganisms (GCM) 10K type strain sequencing project: providing services to taxonomists for standard genome sequencing and annotation.</title>
        <authorList>
            <consortium name="The Broad Institute Genomics Platform"/>
            <consortium name="The Broad Institute Genome Sequencing Center for Infectious Disease"/>
            <person name="Wu L."/>
            <person name="Ma J."/>
        </authorList>
    </citation>
    <scope>NUCLEOTIDE SEQUENCE [LARGE SCALE GENOMIC DNA]</scope>
    <source>
        <strain evidence="2">KCTC 32465</strain>
    </source>
</reference>
<evidence type="ECO:0000313" key="1">
    <source>
        <dbReference type="EMBL" id="GHA51562.1"/>
    </source>
</evidence>
<evidence type="ECO:0008006" key="3">
    <source>
        <dbReference type="Google" id="ProtNLM"/>
    </source>
</evidence>
<evidence type="ECO:0000313" key="2">
    <source>
        <dbReference type="Proteomes" id="UP000634455"/>
    </source>
</evidence>
<gene>
    <name evidence="1" type="ORF">GCM10008927_16210</name>
</gene>
<dbReference type="Proteomes" id="UP000634455">
    <property type="component" value="Unassembled WGS sequence"/>
</dbReference>
<name>A0ABQ3D130_9RHOB</name>
<dbReference type="InterPro" id="IPR012675">
    <property type="entry name" value="Beta-grasp_dom_sf"/>
</dbReference>
<dbReference type="Pfam" id="PF02597">
    <property type="entry name" value="ThiS"/>
    <property type="match status" value="1"/>
</dbReference>
<organism evidence="1 2">
    <name type="scientific">Paramylibacter ulvae</name>
    <dbReference type="NCBI Taxonomy" id="1651968"/>
    <lineage>
        <taxon>Bacteria</taxon>
        <taxon>Pseudomonadati</taxon>
        <taxon>Pseudomonadota</taxon>
        <taxon>Alphaproteobacteria</taxon>
        <taxon>Rhodobacterales</taxon>
        <taxon>Paracoccaceae</taxon>
        <taxon>Paramylibacter</taxon>
    </lineage>
</organism>
<dbReference type="CDD" id="cd00565">
    <property type="entry name" value="Ubl_ThiS"/>
    <property type="match status" value="1"/>
</dbReference>
<dbReference type="EMBL" id="BMZF01000003">
    <property type="protein sequence ID" value="GHA51562.1"/>
    <property type="molecule type" value="Genomic_DNA"/>
</dbReference>
<sequence length="65" mass="6967">MKINVNGDLREITSPNLADALIELGYGDAKIATAVNENFVPATLRANTELVNNDRLEILAPMQGG</sequence>
<protein>
    <recommendedName>
        <fullName evidence="3">Thiamine biosynthesis protein ThiS</fullName>
    </recommendedName>
</protein>
<keyword evidence="2" id="KW-1185">Reference proteome</keyword>
<dbReference type="Gene3D" id="3.10.20.30">
    <property type="match status" value="1"/>
</dbReference>
<comment type="caution">
    <text evidence="1">The sequence shown here is derived from an EMBL/GenBank/DDBJ whole genome shotgun (WGS) entry which is preliminary data.</text>
</comment>
<dbReference type="InterPro" id="IPR010035">
    <property type="entry name" value="Thi_S"/>
</dbReference>
<accession>A0ABQ3D130</accession>
<dbReference type="InterPro" id="IPR016155">
    <property type="entry name" value="Mopterin_synth/thiamin_S_b"/>
</dbReference>
<dbReference type="InterPro" id="IPR003749">
    <property type="entry name" value="ThiS/MoaD-like"/>
</dbReference>
<dbReference type="RefSeq" id="WP_189640097.1">
    <property type="nucleotide sequence ID" value="NZ_BMZF01000003.1"/>
</dbReference>
<dbReference type="SUPFAM" id="SSF54285">
    <property type="entry name" value="MoaD/ThiS"/>
    <property type="match status" value="1"/>
</dbReference>
<proteinExistence type="predicted"/>
<dbReference type="NCBIfam" id="TIGR01683">
    <property type="entry name" value="thiS"/>
    <property type="match status" value="1"/>
</dbReference>